<keyword evidence="2" id="KW-0680">Restriction system</keyword>
<dbReference type="GO" id="GO:0009307">
    <property type="term" value="P:DNA restriction-modification system"/>
    <property type="evidence" value="ECO:0007669"/>
    <property type="project" value="UniProtKB-KW"/>
</dbReference>
<evidence type="ECO:0000256" key="2">
    <source>
        <dbReference type="ARBA" id="ARBA00022747"/>
    </source>
</evidence>
<gene>
    <name evidence="6" type="ORF">C7384_101162</name>
</gene>
<dbReference type="OrthoDB" id="9795776at2"/>
<feature type="domain" description="Type I restriction modification DNA specificity" evidence="5">
    <location>
        <begin position="236"/>
        <end position="383"/>
    </location>
</feature>
<organism evidence="6 7">
    <name type="scientific">Convivina intestini</name>
    <dbReference type="NCBI Taxonomy" id="1505726"/>
    <lineage>
        <taxon>Bacteria</taxon>
        <taxon>Bacillati</taxon>
        <taxon>Bacillota</taxon>
        <taxon>Bacilli</taxon>
        <taxon>Lactobacillales</taxon>
        <taxon>Lactobacillaceae</taxon>
        <taxon>Convivina</taxon>
    </lineage>
</organism>
<accession>A0A2U1DEZ0</accession>
<dbReference type="SUPFAM" id="SSF116734">
    <property type="entry name" value="DNA methylase specificity domain"/>
    <property type="match status" value="2"/>
</dbReference>
<evidence type="ECO:0000256" key="4">
    <source>
        <dbReference type="SAM" id="Coils"/>
    </source>
</evidence>
<dbReference type="PANTHER" id="PTHR30408">
    <property type="entry name" value="TYPE-1 RESTRICTION ENZYME ECOKI SPECIFICITY PROTEIN"/>
    <property type="match status" value="1"/>
</dbReference>
<reference evidence="6 7" key="1">
    <citation type="submission" date="2018-04" db="EMBL/GenBank/DDBJ databases">
        <title>Genomic Encyclopedia of Type Strains, Phase IV (KMG-IV): sequencing the most valuable type-strain genomes for metagenomic binning, comparative biology and taxonomic classification.</title>
        <authorList>
            <person name="Goeker M."/>
        </authorList>
    </citation>
    <scope>NUCLEOTIDE SEQUENCE [LARGE SCALE GENOMIC DNA]</scope>
    <source>
        <strain evidence="6 7">DSM 28795</strain>
    </source>
</reference>
<dbReference type="GO" id="GO:0003677">
    <property type="term" value="F:DNA binding"/>
    <property type="evidence" value="ECO:0007669"/>
    <property type="project" value="UniProtKB-KW"/>
</dbReference>
<evidence type="ECO:0000313" key="7">
    <source>
        <dbReference type="Proteomes" id="UP000245433"/>
    </source>
</evidence>
<dbReference type="Pfam" id="PF01420">
    <property type="entry name" value="Methylase_S"/>
    <property type="match status" value="2"/>
</dbReference>
<dbReference type="EMBL" id="QEKT01000001">
    <property type="protein sequence ID" value="PVY86247.1"/>
    <property type="molecule type" value="Genomic_DNA"/>
</dbReference>
<sequence>MTKSMKPSGVEWIGEIPSDWEITKIKYFTYMKGRIGWQGLKAEEFTEKGPYLVTGTDFKNGRVNWDTSYHISNIRYDEAPEIQLKKGDLLVTKDGTVGKLAFIDILPNKASLNSHLLVMRPLHNRYINLFLYYVLSSLEFENYFSLVSSGSTMSSLSQEKMGEFRFALPSLKEQEKIVSFLDEKISKLDEAKRLLNEQIEKLKEYRKSVIYQAVTKGLDPTVEMKDSGVEWIGEVPKGWEVKRFKYLYENANTGISITKNDWDKNGNQLIYTAGQLPIKGDFKFFPNNKLTTNLDILVARNGAGSIQIPKNNSLYTDHVIRFSLLSSVNRLFTFYVLKVGMEKIVSEQIDVSLKTLNKSEWDGLKMAVPSSEEQISIVDNLTRKICIVDRIIRNKELQVTVLTRQKNTLIYSYVTGKKQVK</sequence>
<dbReference type="AlphaFoldDB" id="A0A2U1DEZ0"/>
<dbReference type="InterPro" id="IPR000055">
    <property type="entry name" value="Restrct_endonuc_typeI_TRD"/>
</dbReference>
<keyword evidence="7" id="KW-1185">Reference proteome</keyword>
<dbReference type="Gene3D" id="3.90.220.20">
    <property type="entry name" value="DNA methylase specificity domains"/>
    <property type="match status" value="2"/>
</dbReference>
<comment type="caution">
    <text evidence="6">The sequence shown here is derived from an EMBL/GenBank/DDBJ whole genome shotgun (WGS) entry which is preliminary data.</text>
</comment>
<evidence type="ECO:0000259" key="5">
    <source>
        <dbReference type="Pfam" id="PF01420"/>
    </source>
</evidence>
<dbReference type="RefSeq" id="WP_089937480.1">
    <property type="nucleotide sequence ID" value="NZ_CAKOEX010000001.1"/>
</dbReference>
<evidence type="ECO:0000256" key="1">
    <source>
        <dbReference type="ARBA" id="ARBA00010923"/>
    </source>
</evidence>
<dbReference type="InterPro" id="IPR044946">
    <property type="entry name" value="Restrct_endonuc_typeI_TRD_sf"/>
</dbReference>
<dbReference type="Gene3D" id="1.10.287.1120">
    <property type="entry name" value="Bipartite methylase S protein"/>
    <property type="match status" value="1"/>
</dbReference>
<evidence type="ECO:0000313" key="6">
    <source>
        <dbReference type="EMBL" id="PVY86247.1"/>
    </source>
</evidence>
<dbReference type="PANTHER" id="PTHR30408:SF12">
    <property type="entry name" value="TYPE I RESTRICTION ENZYME MJAVIII SPECIFICITY SUBUNIT"/>
    <property type="match status" value="1"/>
</dbReference>
<evidence type="ECO:0000256" key="3">
    <source>
        <dbReference type="ARBA" id="ARBA00023125"/>
    </source>
</evidence>
<proteinExistence type="inferred from homology"/>
<comment type="similarity">
    <text evidence="1">Belongs to the type-I restriction system S methylase family.</text>
</comment>
<feature type="domain" description="Type I restriction modification DNA specificity" evidence="5">
    <location>
        <begin position="17"/>
        <end position="200"/>
    </location>
</feature>
<keyword evidence="3" id="KW-0238">DNA-binding</keyword>
<keyword evidence="4" id="KW-0175">Coiled coil</keyword>
<protein>
    <submittedName>
        <fullName evidence="6">Type I restriction enzyme S subunit</fullName>
    </submittedName>
</protein>
<name>A0A2U1DEZ0_9LACO</name>
<feature type="coiled-coil region" evidence="4">
    <location>
        <begin position="171"/>
        <end position="208"/>
    </location>
</feature>
<dbReference type="Proteomes" id="UP000245433">
    <property type="component" value="Unassembled WGS sequence"/>
</dbReference>
<dbReference type="InterPro" id="IPR052021">
    <property type="entry name" value="Type-I_RS_S_subunit"/>
</dbReference>